<feature type="binding site" evidence="7">
    <location>
        <position position="235"/>
    </location>
    <ligand>
        <name>Mn(2+)</name>
        <dbReference type="ChEBI" id="CHEBI:29035"/>
        <label>1</label>
    </ligand>
</feature>
<dbReference type="NCBIfam" id="TIGR01227">
    <property type="entry name" value="hutG"/>
    <property type="match status" value="1"/>
</dbReference>
<comment type="function">
    <text evidence="5">Catalyzes the conversion of N-formimidoyl-L-glutamate to L-glutamate and formamide.</text>
</comment>
<dbReference type="EMBL" id="CP002606">
    <property type="protein sequence ID" value="AEA34576.1"/>
    <property type="molecule type" value="Genomic_DNA"/>
</dbReference>
<dbReference type="InterPro" id="IPR005923">
    <property type="entry name" value="HutG"/>
</dbReference>
<evidence type="ECO:0000313" key="10">
    <source>
        <dbReference type="Proteomes" id="UP000008139"/>
    </source>
</evidence>
<evidence type="ECO:0000256" key="7">
    <source>
        <dbReference type="PIRSR" id="PIRSR036979-1"/>
    </source>
</evidence>
<evidence type="ECO:0000256" key="6">
    <source>
        <dbReference type="NCBIfam" id="TIGR01227"/>
    </source>
</evidence>
<dbReference type="SUPFAM" id="SSF52768">
    <property type="entry name" value="Arginase/deacetylase"/>
    <property type="match status" value="1"/>
</dbReference>
<reference evidence="9 10" key="1">
    <citation type="journal article" date="2011" name="Stand. Genomic Sci.">
        <title>Complete genome sequence of the thermophilic sulfur-reducer Hippea maritima type strain (MH(2)).</title>
        <authorList>
            <person name="Huntemann M."/>
            <person name="Lu M."/>
            <person name="Nolan M."/>
            <person name="Lapidus A."/>
            <person name="Lucas S."/>
            <person name="Hammon N."/>
            <person name="Deshpande S."/>
            <person name="Cheng J.F."/>
            <person name="Tapia R."/>
            <person name="Han C."/>
            <person name="Goodwin L."/>
            <person name="Pitluck S."/>
            <person name="Liolios K."/>
            <person name="Pagani I."/>
            <person name="Ivanova N."/>
            <person name="Ovchinikova G."/>
            <person name="Pati A."/>
            <person name="Chen A."/>
            <person name="Palaniappan K."/>
            <person name="Land M."/>
            <person name="Hauser L."/>
            <person name="Jeffries C.D."/>
            <person name="Detter J.C."/>
            <person name="Brambilla E.M."/>
            <person name="Rohde M."/>
            <person name="Spring S."/>
            <person name="Goker M."/>
            <person name="Woyke T."/>
            <person name="Bristow J."/>
            <person name="Eisen J.A."/>
            <person name="Markowitz V."/>
            <person name="Hugenholtz P."/>
            <person name="Kyrpides N.C."/>
            <person name="Klenk H.P."/>
            <person name="Mavromatis K."/>
        </authorList>
    </citation>
    <scope>NUCLEOTIDE SEQUENCE [LARGE SCALE GENOMIC DNA]</scope>
    <source>
        <strain evidence="10">ATCC 700847 / DSM 10411 / MH2</strain>
    </source>
</reference>
<dbReference type="eggNOG" id="COG0010">
    <property type="taxonomic scope" value="Bacteria"/>
</dbReference>
<dbReference type="CDD" id="cd09988">
    <property type="entry name" value="Formimidoylglutamase"/>
    <property type="match status" value="1"/>
</dbReference>
<sequence length="312" mass="34754">MSVWSGRVDGDKKDQLRWHQIVRVVDIDQIEKKNGFCIVGFASDEGIKRNKGRVGAKEGPTAIRRQLSSLAWHFDDITLYDVGDIEVIDDLEEGQEKLSSVVAEIINRGLFPIVLGGGHEVAFGSIKGAYKGLEEPVAVVNFDAHFDLREEEVSTSGTPFRQIERVYSKDGFRFDYLCVGIQRAANTLELFERAKELGVSWIDIDMIRFNTKAAIKLLSDFLKDKRHIHLTICSDVFAQSVAPGVSAPTPFGLSIDEFLSLFYVVLKSGKIVSFDIAEVSPALDRDNATSKLAAYIVFRLVDGIVSNDFFKV</sequence>
<dbReference type="PROSITE" id="PS51409">
    <property type="entry name" value="ARGINASE_2"/>
    <property type="match status" value="1"/>
</dbReference>
<evidence type="ECO:0000313" key="9">
    <source>
        <dbReference type="EMBL" id="AEA34576.1"/>
    </source>
</evidence>
<dbReference type="HAMAP" id="MF_00737">
    <property type="entry name" value="Formimidoylglutam"/>
    <property type="match status" value="1"/>
</dbReference>
<evidence type="ECO:0000256" key="5">
    <source>
        <dbReference type="HAMAP-Rule" id="MF_00737"/>
    </source>
</evidence>
<dbReference type="GO" id="GO:0033389">
    <property type="term" value="P:putrescine biosynthetic process from arginine, via agmatine"/>
    <property type="evidence" value="ECO:0007669"/>
    <property type="project" value="TreeGrafter"/>
</dbReference>
<comment type="cofactor">
    <cofactor evidence="5 7">
        <name>Mn(2+)</name>
        <dbReference type="ChEBI" id="CHEBI:29035"/>
    </cofactor>
    <text evidence="5 7">Binds 2 manganese ions per subunit.</text>
</comment>
<keyword evidence="3 5" id="KW-0369">Histidine metabolism</keyword>
<evidence type="ECO:0000256" key="8">
    <source>
        <dbReference type="PROSITE-ProRule" id="PRU00742"/>
    </source>
</evidence>
<proteinExistence type="inferred from homology"/>
<feature type="binding site" evidence="5 7">
    <location>
        <position position="233"/>
    </location>
    <ligand>
        <name>Mn(2+)</name>
        <dbReference type="ChEBI" id="CHEBI:29035"/>
        <label>1</label>
    </ligand>
</feature>
<accession>F2LUI6</accession>
<dbReference type="GO" id="GO:0019557">
    <property type="term" value="P:L-histidine catabolic process to glutamate and formate"/>
    <property type="evidence" value="ECO:0007669"/>
    <property type="project" value="UniProtKB-UniPathway"/>
</dbReference>
<dbReference type="InterPro" id="IPR006035">
    <property type="entry name" value="Ureohydrolase"/>
</dbReference>
<dbReference type="PANTHER" id="PTHR11358">
    <property type="entry name" value="ARGINASE/AGMATINASE"/>
    <property type="match status" value="1"/>
</dbReference>
<dbReference type="UniPathway" id="UPA00379">
    <property type="reaction ID" value="UER00552"/>
</dbReference>
<dbReference type="AlphaFoldDB" id="F2LUI6"/>
<dbReference type="InterPro" id="IPR023696">
    <property type="entry name" value="Ureohydrolase_dom_sf"/>
</dbReference>
<feature type="binding site" evidence="5 7">
    <location>
        <position position="119"/>
    </location>
    <ligand>
        <name>Mn(2+)</name>
        <dbReference type="ChEBI" id="CHEBI:29035"/>
        <label>1</label>
    </ligand>
</feature>
<dbReference type="RefSeq" id="WP_013682602.1">
    <property type="nucleotide sequence ID" value="NC_015318.1"/>
</dbReference>
<keyword evidence="1 5" id="KW-0479">Metal-binding</keyword>
<dbReference type="STRING" id="760142.Hipma_1626"/>
<feature type="binding site" evidence="5">
    <location>
        <position position="143"/>
    </location>
    <ligand>
        <name>Mn(2+)</name>
        <dbReference type="ChEBI" id="CHEBI:29035"/>
        <label>2</label>
    </ligand>
</feature>
<dbReference type="Pfam" id="PF00491">
    <property type="entry name" value="Arginase"/>
    <property type="match status" value="1"/>
</dbReference>
<dbReference type="Gene3D" id="3.40.800.10">
    <property type="entry name" value="Ureohydrolase domain"/>
    <property type="match status" value="1"/>
</dbReference>
<dbReference type="HOGENOM" id="CLU_039478_2_0_7"/>
<dbReference type="PANTHER" id="PTHR11358:SF35">
    <property type="entry name" value="FORMIMIDOYLGLUTAMASE"/>
    <property type="match status" value="1"/>
</dbReference>
<dbReference type="PRINTS" id="PR00116">
    <property type="entry name" value="ARGINASE"/>
</dbReference>
<dbReference type="EC" id="3.5.3.8" evidence="5 6"/>
<evidence type="ECO:0000256" key="1">
    <source>
        <dbReference type="ARBA" id="ARBA00022723"/>
    </source>
</evidence>
<keyword evidence="10" id="KW-1185">Reference proteome</keyword>
<evidence type="ECO:0000256" key="2">
    <source>
        <dbReference type="ARBA" id="ARBA00022801"/>
    </source>
</evidence>
<keyword evidence="4 5" id="KW-0464">Manganese</keyword>
<feature type="binding site" evidence="7">
    <location>
        <position position="145"/>
    </location>
    <ligand>
        <name>Mn(2+)</name>
        <dbReference type="ChEBI" id="CHEBI:29035"/>
        <label>1</label>
    </ligand>
</feature>
<evidence type="ECO:0000256" key="3">
    <source>
        <dbReference type="ARBA" id="ARBA00022808"/>
    </source>
</evidence>
<dbReference type="Proteomes" id="UP000008139">
    <property type="component" value="Chromosome"/>
</dbReference>
<comment type="pathway">
    <text evidence="5">Amino-acid degradation; L-histidine degradation into L-glutamate; L-glutamate from N-formimidoyl-L-glutamate (hydrolase route): step 1/1.</text>
</comment>
<gene>
    <name evidence="5" type="primary">hutG</name>
    <name evidence="9" type="ordered locus">Hipma_1626</name>
</gene>
<dbReference type="KEGG" id="hmr:Hipma_1626"/>
<dbReference type="GO" id="GO:0019556">
    <property type="term" value="P:L-histidine catabolic process to glutamate and formamide"/>
    <property type="evidence" value="ECO:0007669"/>
    <property type="project" value="UniProtKB-UniRule"/>
</dbReference>
<feature type="binding site" evidence="5">
    <location>
        <position position="233"/>
    </location>
    <ligand>
        <name>Mn(2+)</name>
        <dbReference type="ChEBI" id="CHEBI:29035"/>
        <label>2</label>
    </ligand>
</feature>
<dbReference type="OrthoDB" id="9789727at2"/>
<feature type="binding site" evidence="5 7">
    <location>
        <position position="147"/>
    </location>
    <ligand>
        <name>Mn(2+)</name>
        <dbReference type="ChEBI" id="CHEBI:29035"/>
        <label>1</label>
    </ligand>
</feature>
<organism evidence="9 10">
    <name type="scientific">Hippea maritima (strain ATCC 700847 / DSM 10411 / MH2)</name>
    <dbReference type="NCBI Taxonomy" id="760142"/>
    <lineage>
        <taxon>Bacteria</taxon>
        <taxon>Pseudomonadati</taxon>
        <taxon>Campylobacterota</taxon>
        <taxon>Desulfurellia</taxon>
        <taxon>Desulfurellales</taxon>
        <taxon>Hippeaceae</taxon>
        <taxon>Hippea</taxon>
    </lineage>
</organism>
<dbReference type="GO" id="GO:0008783">
    <property type="term" value="F:agmatinase activity"/>
    <property type="evidence" value="ECO:0007669"/>
    <property type="project" value="TreeGrafter"/>
</dbReference>
<comment type="catalytic activity">
    <reaction evidence="5">
        <text>N-formimidoyl-L-glutamate + H2O = formamide + L-glutamate</text>
        <dbReference type="Rhea" id="RHEA:22492"/>
        <dbReference type="ChEBI" id="CHEBI:15377"/>
        <dbReference type="ChEBI" id="CHEBI:16397"/>
        <dbReference type="ChEBI" id="CHEBI:29985"/>
        <dbReference type="ChEBI" id="CHEBI:58928"/>
        <dbReference type="EC" id="3.5.3.8"/>
    </reaction>
</comment>
<dbReference type="GO" id="GO:0030145">
    <property type="term" value="F:manganese ion binding"/>
    <property type="evidence" value="ECO:0007669"/>
    <property type="project" value="UniProtKB-UniRule"/>
</dbReference>
<dbReference type="GO" id="GO:0050415">
    <property type="term" value="F:formimidoylglutamase activity"/>
    <property type="evidence" value="ECO:0007669"/>
    <property type="project" value="UniProtKB-UniRule"/>
</dbReference>
<reference evidence="10" key="2">
    <citation type="submission" date="2011-03" db="EMBL/GenBank/DDBJ databases">
        <title>The complete genome of Hippea maritima DSM 10411.</title>
        <authorList>
            <consortium name="US DOE Joint Genome Institute (JGI-PGF)"/>
            <person name="Lucas S."/>
            <person name="Copeland A."/>
            <person name="Lapidus A."/>
            <person name="Bruce D."/>
            <person name="Goodwin L."/>
            <person name="Pitluck S."/>
            <person name="Peters L."/>
            <person name="Kyrpides N."/>
            <person name="Mavromatis K."/>
            <person name="Pagani I."/>
            <person name="Ivanova N."/>
            <person name="Mikhailova N."/>
            <person name="Lu M."/>
            <person name="Detter J.C."/>
            <person name="Tapia R."/>
            <person name="Han C."/>
            <person name="Land M."/>
            <person name="Hauser L."/>
            <person name="Markowitz V."/>
            <person name="Cheng J.-F."/>
            <person name="Hugenholtz P."/>
            <person name="Woyke T."/>
            <person name="Wu D."/>
            <person name="Spring S."/>
            <person name="Schroeder M."/>
            <person name="Brambilla E."/>
            <person name="Klenk H.-P."/>
            <person name="Eisen J.A."/>
        </authorList>
    </citation>
    <scope>NUCLEOTIDE SEQUENCE [LARGE SCALE GENOMIC DNA]</scope>
    <source>
        <strain evidence="10">ATCC 700847 / DSM 10411 / MH2</strain>
    </source>
</reference>
<protein>
    <recommendedName>
        <fullName evidence="5 6">Formimidoylglutamase</fullName>
        <ecNumber evidence="5 6">3.5.3.8</ecNumber>
    </recommendedName>
    <alternativeName>
        <fullName evidence="5">Formiminoglutamase</fullName>
    </alternativeName>
    <alternativeName>
        <fullName evidence="5">Formiminoglutamate hydrolase</fullName>
    </alternativeName>
</protein>
<feature type="binding site" evidence="5">
    <location>
        <position position="235"/>
    </location>
    <ligand>
        <name>Mn(2+)</name>
        <dbReference type="ChEBI" id="CHEBI:29035"/>
        <label>2</label>
    </ligand>
</feature>
<name>F2LUI6_HIPMA</name>
<feature type="binding site" evidence="5 7">
    <location>
        <position position="143"/>
    </location>
    <ligand>
        <name>Mn(2+)</name>
        <dbReference type="ChEBI" id="CHEBI:29035"/>
        <label>1</label>
    </ligand>
</feature>
<comment type="similarity">
    <text evidence="5 8">Belongs to the arginase family.</text>
</comment>
<feature type="binding site" evidence="5">
    <location>
        <position position="145"/>
    </location>
    <ligand>
        <name>Mn(2+)</name>
        <dbReference type="ChEBI" id="CHEBI:29035"/>
        <label>2</label>
    </ligand>
</feature>
<keyword evidence="2 5" id="KW-0378">Hydrolase</keyword>
<dbReference type="PIRSF" id="PIRSF036979">
    <property type="entry name" value="Arginase"/>
    <property type="match status" value="1"/>
</dbReference>
<dbReference type="InParanoid" id="F2LUI6"/>
<evidence type="ECO:0000256" key="4">
    <source>
        <dbReference type="ARBA" id="ARBA00023211"/>
    </source>
</evidence>